<feature type="compositionally biased region" description="Polar residues" evidence="4">
    <location>
        <begin position="344"/>
        <end position="361"/>
    </location>
</feature>
<feature type="region of interest" description="Disordered" evidence="4">
    <location>
        <begin position="324"/>
        <end position="413"/>
    </location>
</feature>
<dbReference type="InterPro" id="IPR013882">
    <property type="entry name" value="Ctp1_C"/>
</dbReference>
<keyword evidence="6" id="KW-0255">Endonuclease</keyword>
<evidence type="ECO:0000313" key="6">
    <source>
        <dbReference type="EMBL" id="KAK4147966.1"/>
    </source>
</evidence>
<reference evidence="6" key="2">
    <citation type="submission" date="2023-05" db="EMBL/GenBank/DDBJ databases">
        <authorList>
            <consortium name="Lawrence Berkeley National Laboratory"/>
            <person name="Steindorff A."/>
            <person name="Hensen N."/>
            <person name="Bonometti L."/>
            <person name="Westerberg I."/>
            <person name="Brannstrom I.O."/>
            <person name="Guillou S."/>
            <person name="Cros-Aarteil S."/>
            <person name="Calhoun S."/>
            <person name="Haridas S."/>
            <person name="Kuo A."/>
            <person name="Mondo S."/>
            <person name="Pangilinan J."/>
            <person name="Riley R."/>
            <person name="Labutti K."/>
            <person name="Andreopoulos B."/>
            <person name="Lipzen A."/>
            <person name="Chen C."/>
            <person name="Yanf M."/>
            <person name="Daum C."/>
            <person name="Ng V."/>
            <person name="Clum A."/>
            <person name="Ohm R."/>
            <person name="Martin F."/>
            <person name="Silar P."/>
            <person name="Natvig D."/>
            <person name="Lalanne C."/>
            <person name="Gautier V."/>
            <person name="Ament-Velasquez S.L."/>
            <person name="Kruys A."/>
            <person name="Hutchinson M.I."/>
            <person name="Powell A.J."/>
            <person name="Barry K."/>
            <person name="Miller A.N."/>
            <person name="Grigoriev I.V."/>
            <person name="Debuchy R."/>
            <person name="Gladieux P."/>
            <person name="Thoren M.H."/>
            <person name="Johannesson H."/>
        </authorList>
    </citation>
    <scope>NUCLEOTIDE SEQUENCE</scope>
    <source>
        <strain evidence="6">CBS 141.50</strain>
    </source>
</reference>
<dbReference type="GO" id="GO:0004519">
    <property type="term" value="F:endonuclease activity"/>
    <property type="evidence" value="ECO:0007669"/>
    <property type="project" value="UniProtKB-KW"/>
</dbReference>
<feature type="region of interest" description="Disordered" evidence="4">
    <location>
        <begin position="426"/>
        <end position="486"/>
    </location>
</feature>
<dbReference type="Proteomes" id="UP001302676">
    <property type="component" value="Unassembled WGS sequence"/>
</dbReference>
<dbReference type="EMBL" id="MU853554">
    <property type="protein sequence ID" value="KAK4147966.1"/>
    <property type="molecule type" value="Genomic_DNA"/>
</dbReference>
<accession>A0AAN6ZT17</accession>
<dbReference type="RefSeq" id="XP_062641337.1">
    <property type="nucleotide sequence ID" value="XM_062778790.1"/>
</dbReference>
<keyword evidence="3" id="KW-0539">Nucleus</keyword>
<comment type="subcellular location">
    <subcellularLocation>
        <location evidence="1">Nucleus</location>
    </subcellularLocation>
</comment>
<dbReference type="GeneID" id="87815403"/>
<feature type="compositionally biased region" description="Basic and acidic residues" evidence="4">
    <location>
        <begin position="427"/>
        <end position="442"/>
    </location>
</feature>
<dbReference type="GO" id="GO:0006281">
    <property type="term" value="P:DNA repair"/>
    <property type="evidence" value="ECO:0007669"/>
    <property type="project" value="InterPro"/>
</dbReference>
<feature type="compositionally biased region" description="Basic and acidic residues" evidence="4">
    <location>
        <begin position="179"/>
        <end position="199"/>
    </location>
</feature>
<comment type="caution">
    <text evidence="6">The sequence shown here is derived from an EMBL/GenBank/DDBJ whole genome shotgun (WGS) entry which is preliminary data.</text>
</comment>
<evidence type="ECO:0000256" key="2">
    <source>
        <dbReference type="ARBA" id="ARBA00022763"/>
    </source>
</evidence>
<gene>
    <name evidence="6" type="ORF">C8A04DRAFT_23757</name>
</gene>
<keyword evidence="6" id="KW-0378">Hydrolase</keyword>
<dbReference type="AlphaFoldDB" id="A0AAN6ZT17"/>
<evidence type="ECO:0000259" key="5">
    <source>
        <dbReference type="Pfam" id="PF08573"/>
    </source>
</evidence>
<organism evidence="6 7">
    <name type="scientific">Dichotomopilus funicola</name>
    <dbReference type="NCBI Taxonomy" id="1934379"/>
    <lineage>
        <taxon>Eukaryota</taxon>
        <taxon>Fungi</taxon>
        <taxon>Dikarya</taxon>
        <taxon>Ascomycota</taxon>
        <taxon>Pezizomycotina</taxon>
        <taxon>Sordariomycetes</taxon>
        <taxon>Sordariomycetidae</taxon>
        <taxon>Sordariales</taxon>
        <taxon>Chaetomiaceae</taxon>
        <taxon>Dichotomopilus</taxon>
    </lineage>
</organism>
<dbReference type="Pfam" id="PF08573">
    <property type="entry name" value="SAE2"/>
    <property type="match status" value="1"/>
</dbReference>
<evidence type="ECO:0000313" key="7">
    <source>
        <dbReference type="Proteomes" id="UP001302676"/>
    </source>
</evidence>
<feature type="region of interest" description="Disordered" evidence="4">
    <location>
        <begin position="179"/>
        <end position="281"/>
    </location>
</feature>
<evidence type="ECO:0000256" key="4">
    <source>
        <dbReference type="SAM" id="MobiDB-lite"/>
    </source>
</evidence>
<keyword evidence="6" id="KW-0540">Nuclease</keyword>
<feature type="region of interest" description="Disordered" evidence="4">
    <location>
        <begin position="77"/>
        <end position="98"/>
    </location>
</feature>
<sequence length="661" mass="73829">MEYWAGEGRAKLRATLETVCDSVEDQLAAAIREQTAHQHASLFGEIDRLKTVAARVDDLEKENRSLVEELSQLREKLASQDGRSNSPTAPLVSEETLPRATRTALAEVSVNRQLDARAIKSTSSVKQIDWKKEYSKVYVQKSALEERCEGLRGSANRLREARDSWTTYAHSLETKLEKLKKAQHDSNSTHKSLDAELRRNHGNSTASSTDKETQDGSDGAEQQPPLPTGDPEGLTAVVKEEPSSDPVVVSERVIRKRKAADDDTGMPAPPRKIKYEKSPSSEPVIISEVPVFCPHESIDLDEGEVGMPTPRKQPEWEQRYLLREEKSGNTPPGHYDTPRITAPKHTNTPAGNATVRPNCSTPGDAPSPVKARWSLSSKIADLAEDEADSLPSPRPNRAGEQPTHGRLHSLLNDGSPMKLAALLSPVRPDRDATSSSHEKENIENLAPGQHPKVAKKSPARPKNGATTPMKRMVRSAKGKAPVKASRLRDRPLAELAPEDFKVNPRSNDGYRYAFDEVVRSREERAELAGCTDPNCCGRQFKAMAESELNAGGAAILSRPAEIQMMEKYLGDGEAYRLVNMTRQERQETWLKAKVQDLADRYGRHRHRFARRPSPPGYWNPDFPSTQEIEQNKEEAKRVERGVVEERWREAMRGGRWLFRDE</sequence>
<dbReference type="GO" id="GO:0005634">
    <property type="term" value="C:nucleus"/>
    <property type="evidence" value="ECO:0007669"/>
    <property type="project" value="UniProtKB-SubCell"/>
</dbReference>
<proteinExistence type="predicted"/>
<evidence type="ECO:0000256" key="3">
    <source>
        <dbReference type="ARBA" id="ARBA00023242"/>
    </source>
</evidence>
<keyword evidence="7" id="KW-1185">Reference proteome</keyword>
<protein>
    <submittedName>
        <fullName evidence="6">DNA repair protein endonuclease SAE2/CtIP C-terminus-domain-containing protein</fullName>
    </submittedName>
</protein>
<reference evidence="6" key="1">
    <citation type="journal article" date="2023" name="Mol. Phylogenet. Evol.">
        <title>Genome-scale phylogeny and comparative genomics of the fungal order Sordariales.</title>
        <authorList>
            <person name="Hensen N."/>
            <person name="Bonometti L."/>
            <person name="Westerberg I."/>
            <person name="Brannstrom I.O."/>
            <person name="Guillou S."/>
            <person name="Cros-Aarteil S."/>
            <person name="Calhoun S."/>
            <person name="Haridas S."/>
            <person name="Kuo A."/>
            <person name="Mondo S."/>
            <person name="Pangilinan J."/>
            <person name="Riley R."/>
            <person name="LaButti K."/>
            <person name="Andreopoulos B."/>
            <person name="Lipzen A."/>
            <person name="Chen C."/>
            <person name="Yan M."/>
            <person name="Daum C."/>
            <person name="Ng V."/>
            <person name="Clum A."/>
            <person name="Steindorff A."/>
            <person name="Ohm R.A."/>
            <person name="Martin F."/>
            <person name="Silar P."/>
            <person name="Natvig D.O."/>
            <person name="Lalanne C."/>
            <person name="Gautier V."/>
            <person name="Ament-Velasquez S.L."/>
            <person name="Kruys A."/>
            <person name="Hutchinson M.I."/>
            <person name="Powell A.J."/>
            <person name="Barry K."/>
            <person name="Miller A.N."/>
            <person name="Grigoriev I.V."/>
            <person name="Debuchy R."/>
            <person name="Gladieux P."/>
            <person name="Hiltunen Thoren M."/>
            <person name="Johannesson H."/>
        </authorList>
    </citation>
    <scope>NUCLEOTIDE SEQUENCE</scope>
    <source>
        <strain evidence="6">CBS 141.50</strain>
    </source>
</reference>
<keyword evidence="2" id="KW-0227">DNA damage</keyword>
<evidence type="ECO:0000256" key="1">
    <source>
        <dbReference type="ARBA" id="ARBA00004123"/>
    </source>
</evidence>
<feature type="domain" description="DNA endonuclease activator Ctp1 C-terminal" evidence="5">
    <location>
        <begin position="513"/>
        <end position="627"/>
    </location>
</feature>
<name>A0AAN6ZT17_9PEZI</name>